<protein>
    <submittedName>
        <fullName evidence="13">Uncharacterized protein</fullName>
    </submittedName>
</protein>
<dbReference type="PANTHER" id="PTHR11878:SF8">
    <property type="entry name" value="SODIUM_CALCIUM EXCHANGER 2"/>
    <property type="match status" value="1"/>
</dbReference>
<feature type="transmembrane region" description="Helical" evidence="10">
    <location>
        <begin position="106"/>
        <end position="129"/>
    </location>
</feature>
<dbReference type="AlphaFoldDB" id="A0A9N7VLQ9"/>
<evidence type="ECO:0000259" key="11">
    <source>
        <dbReference type="Pfam" id="PF01699"/>
    </source>
</evidence>
<evidence type="ECO:0000256" key="3">
    <source>
        <dbReference type="ARBA" id="ARBA00022449"/>
    </source>
</evidence>
<dbReference type="FunFam" id="1.20.1420.30:FF:000001">
    <property type="entry name" value="sodium/calcium exchanger 1 isoform X1"/>
    <property type="match status" value="1"/>
</dbReference>
<keyword evidence="2" id="KW-0813">Transport</keyword>
<dbReference type="GO" id="GO:0098703">
    <property type="term" value="P:calcium ion import across plasma membrane"/>
    <property type="evidence" value="ECO:0007669"/>
    <property type="project" value="TreeGrafter"/>
</dbReference>
<evidence type="ECO:0000256" key="9">
    <source>
        <dbReference type="SAM" id="MobiDB-lite"/>
    </source>
</evidence>
<evidence type="ECO:0000256" key="2">
    <source>
        <dbReference type="ARBA" id="ARBA00022448"/>
    </source>
</evidence>
<keyword evidence="8 10" id="KW-0472">Membrane</keyword>
<dbReference type="Pfam" id="PF16494">
    <property type="entry name" value="Na_Ca_ex_C"/>
    <property type="match status" value="1"/>
</dbReference>
<accession>A0A9N7VLQ9</accession>
<feature type="domain" description="Sodium/calcium exchanger" evidence="12">
    <location>
        <begin position="157"/>
        <end position="255"/>
    </location>
</feature>
<dbReference type="PANTHER" id="PTHR11878">
    <property type="entry name" value="SODIUM/CALCIUM EXCHANGER"/>
    <property type="match status" value="1"/>
</dbReference>
<dbReference type="InterPro" id="IPR004837">
    <property type="entry name" value="NaCa_Exmemb"/>
</dbReference>
<name>A0A9N7VLQ9_PLEPL</name>
<evidence type="ECO:0000256" key="5">
    <source>
        <dbReference type="ARBA" id="ARBA00022692"/>
    </source>
</evidence>
<keyword evidence="5 10" id="KW-0812">Transmembrane</keyword>
<feature type="transmembrane region" description="Helical" evidence="10">
    <location>
        <begin position="135"/>
        <end position="155"/>
    </location>
</feature>
<reference evidence="13" key="1">
    <citation type="submission" date="2020-03" db="EMBL/GenBank/DDBJ databases">
        <authorList>
            <person name="Weist P."/>
        </authorList>
    </citation>
    <scope>NUCLEOTIDE SEQUENCE</scope>
</reference>
<comment type="subcellular location">
    <subcellularLocation>
        <location evidence="1">Endomembrane system</location>
        <topology evidence="1">Multi-pass membrane protein</topology>
    </subcellularLocation>
</comment>
<dbReference type="InterPro" id="IPR032452">
    <property type="entry name" value="Na_Ca_Ex_C-exten"/>
</dbReference>
<keyword evidence="6 10" id="KW-1133">Transmembrane helix</keyword>
<dbReference type="EMBL" id="CADEAL010004163">
    <property type="protein sequence ID" value="CAB1453288.1"/>
    <property type="molecule type" value="Genomic_DNA"/>
</dbReference>
<dbReference type="GO" id="GO:0098794">
    <property type="term" value="C:postsynapse"/>
    <property type="evidence" value="ECO:0007669"/>
    <property type="project" value="TreeGrafter"/>
</dbReference>
<keyword evidence="3" id="KW-0050">Antiport</keyword>
<organism evidence="13 14">
    <name type="scientific">Pleuronectes platessa</name>
    <name type="common">European plaice</name>
    <dbReference type="NCBI Taxonomy" id="8262"/>
    <lineage>
        <taxon>Eukaryota</taxon>
        <taxon>Metazoa</taxon>
        <taxon>Chordata</taxon>
        <taxon>Craniata</taxon>
        <taxon>Vertebrata</taxon>
        <taxon>Euteleostomi</taxon>
        <taxon>Actinopterygii</taxon>
        <taxon>Neopterygii</taxon>
        <taxon>Teleostei</taxon>
        <taxon>Neoteleostei</taxon>
        <taxon>Acanthomorphata</taxon>
        <taxon>Carangaria</taxon>
        <taxon>Pleuronectiformes</taxon>
        <taxon>Pleuronectoidei</taxon>
        <taxon>Pleuronectidae</taxon>
        <taxon>Pleuronectes</taxon>
    </lineage>
</organism>
<gene>
    <name evidence="13" type="ORF">PLEPLA_LOCUS41040</name>
</gene>
<feature type="domain" description="Sodium/calcium exchanger membrane region" evidence="11">
    <location>
        <begin position="25"/>
        <end position="153"/>
    </location>
</feature>
<evidence type="ECO:0000256" key="4">
    <source>
        <dbReference type="ARBA" id="ARBA00022568"/>
    </source>
</evidence>
<evidence type="ECO:0000256" key="7">
    <source>
        <dbReference type="ARBA" id="ARBA00023065"/>
    </source>
</evidence>
<feature type="compositionally biased region" description="Basic and acidic residues" evidence="9">
    <location>
        <begin position="244"/>
        <end position="280"/>
    </location>
</feature>
<dbReference type="InterPro" id="IPR044880">
    <property type="entry name" value="NCX_ion-bd_dom_sf"/>
</dbReference>
<keyword evidence="4" id="KW-0106">Calcium</keyword>
<evidence type="ECO:0000313" key="13">
    <source>
        <dbReference type="EMBL" id="CAB1453288.1"/>
    </source>
</evidence>
<feature type="region of interest" description="Disordered" evidence="9">
    <location>
        <begin position="239"/>
        <end position="286"/>
    </location>
</feature>
<dbReference type="GO" id="GO:0012505">
    <property type="term" value="C:endomembrane system"/>
    <property type="evidence" value="ECO:0007669"/>
    <property type="project" value="UniProtKB-SubCell"/>
</dbReference>
<comment type="caution">
    <text evidence="13">The sequence shown here is derived from an EMBL/GenBank/DDBJ whole genome shotgun (WGS) entry which is preliminary data.</text>
</comment>
<dbReference type="GO" id="GO:0042383">
    <property type="term" value="C:sarcolemma"/>
    <property type="evidence" value="ECO:0007669"/>
    <property type="project" value="TreeGrafter"/>
</dbReference>
<feature type="transmembrane region" description="Helical" evidence="10">
    <location>
        <begin position="74"/>
        <end position="94"/>
    </location>
</feature>
<dbReference type="GO" id="GO:0030424">
    <property type="term" value="C:axon"/>
    <property type="evidence" value="ECO:0007669"/>
    <property type="project" value="TreeGrafter"/>
</dbReference>
<dbReference type="Gene3D" id="1.20.1420.30">
    <property type="entry name" value="NCX, central ion-binding region"/>
    <property type="match status" value="1"/>
</dbReference>
<evidence type="ECO:0000256" key="6">
    <source>
        <dbReference type="ARBA" id="ARBA00022989"/>
    </source>
</evidence>
<evidence type="ECO:0000256" key="8">
    <source>
        <dbReference type="ARBA" id="ARBA00023136"/>
    </source>
</evidence>
<evidence type="ECO:0000256" key="10">
    <source>
        <dbReference type="SAM" id="Phobius"/>
    </source>
</evidence>
<dbReference type="Proteomes" id="UP001153269">
    <property type="component" value="Unassembled WGS sequence"/>
</dbReference>
<sequence>MDKGVCSSILFKEKEVTITMPNGETSVATVRIWNETVSNLTLMALGSSAPEILLSVIEVCGHNFEAGELGPGTIVGSAAFNMFVILGICVWVIPTGETRKIKHLRVFFITAFWSIFAYIWLYLILSVMSPGVVEVWEALVTLLYFPVCVLLAWIADRRLLFYKYMGKRYRADKRHGIVVETEGDLTPSKGGMEMIIDGKFPPRGGTVFPAENCGGAQDGAGGAAANNVGANLPISSSMMVNAETSKELDESRKEVRGEEEGRRGGGGEEEGGGRREREGGGGEGGE</sequence>
<evidence type="ECO:0000256" key="1">
    <source>
        <dbReference type="ARBA" id="ARBA00004127"/>
    </source>
</evidence>
<proteinExistence type="predicted"/>
<keyword evidence="14" id="KW-1185">Reference proteome</keyword>
<evidence type="ECO:0000259" key="12">
    <source>
        <dbReference type="Pfam" id="PF16494"/>
    </source>
</evidence>
<keyword evidence="4" id="KW-0109">Calcium transport</keyword>
<dbReference type="GO" id="GO:0005432">
    <property type="term" value="F:calcium:sodium antiporter activity"/>
    <property type="evidence" value="ECO:0007669"/>
    <property type="project" value="TreeGrafter"/>
</dbReference>
<evidence type="ECO:0000313" key="14">
    <source>
        <dbReference type="Proteomes" id="UP001153269"/>
    </source>
</evidence>
<dbReference type="Pfam" id="PF01699">
    <property type="entry name" value="Na_Ca_ex"/>
    <property type="match status" value="1"/>
</dbReference>
<keyword evidence="7" id="KW-0406">Ion transport</keyword>
<dbReference type="InterPro" id="IPR051171">
    <property type="entry name" value="CaCA"/>
</dbReference>